<evidence type="ECO:0000313" key="4">
    <source>
        <dbReference type="RefSeq" id="XP_028138335.1"/>
    </source>
</evidence>
<feature type="chain" id="PRO_5028425633" evidence="1">
    <location>
        <begin position="29"/>
        <end position="210"/>
    </location>
</feature>
<sequence length="210" mass="23500">MDYHCLRQRNTKMKIVLLVLFAACLSQAKINQDIHFNWVQYTGEIPENAIIGGETGDSDPTYVARSVLSANPDDENYSGSDYNGYVAGGVLPGKLVMNASTPESIYTLTKNIEILTVVNGTKIEWIESFEHAFMEIFNSDDYRPVRIGWQANGDMWNSTLYLGSSFADGVIYIGHILTSAIPPGLNQNSYHPFYTNPFADGLYKVLVYYI</sequence>
<dbReference type="EnsemblMetazoa" id="XM_028282534.2">
    <property type="protein sequence ID" value="XP_028138335.1"/>
    <property type="gene ID" value="LOC114333322"/>
</dbReference>
<dbReference type="Proteomes" id="UP001652700">
    <property type="component" value="Unplaced"/>
</dbReference>
<gene>
    <name evidence="4" type="primary">LOC114332399</name>
</gene>
<dbReference type="InParanoid" id="A0A6P7G127"/>
<reference evidence="2" key="2">
    <citation type="submission" date="2025-05" db="UniProtKB">
        <authorList>
            <consortium name="EnsemblMetazoa"/>
        </authorList>
    </citation>
    <scope>IDENTIFICATION</scope>
</reference>
<dbReference type="OrthoDB" id="6767006at2759"/>
<evidence type="ECO:0000313" key="3">
    <source>
        <dbReference type="Proteomes" id="UP001652700"/>
    </source>
</evidence>
<dbReference type="RefSeq" id="XP_028138335.1">
    <property type="nucleotide sequence ID" value="XM_028282534.1"/>
</dbReference>
<dbReference type="AlphaFoldDB" id="A0A6P7G127"/>
<keyword evidence="3" id="KW-1185">Reference proteome</keyword>
<evidence type="ECO:0000256" key="1">
    <source>
        <dbReference type="SAM" id="SignalP"/>
    </source>
</evidence>
<proteinExistence type="predicted"/>
<feature type="signal peptide" evidence="1">
    <location>
        <begin position="1"/>
        <end position="28"/>
    </location>
</feature>
<organism evidence="4">
    <name type="scientific">Diabrotica virgifera virgifera</name>
    <name type="common">western corn rootworm</name>
    <dbReference type="NCBI Taxonomy" id="50390"/>
    <lineage>
        <taxon>Eukaryota</taxon>
        <taxon>Metazoa</taxon>
        <taxon>Ecdysozoa</taxon>
        <taxon>Arthropoda</taxon>
        <taxon>Hexapoda</taxon>
        <taxon>Insecta</taxon>
        <taxon>Pterygota</taxon>
        <taxon>Neoptera</taxon>
        <taxon>Endopterygota</taxon>
        <taxon>Coleoptera</taxon>
        <taxon>Polyphaga</taxon>
        <taxon>Cucujiformia</taxon>
        <taxon>Chrysomeloidea</taxon>
        <taxon>Chrysomelidae</taxon>
        <taxon>Galerucinae</taxon>
        <taxon>Diabroticina</taxon>
        <taxon>Diabroticites</taxon>
        <taxon>Diabrotica</taxon>
    </lineage>
</organism>
<protein>
    <submittedName>
        <fullName evidence="4">Uncharacterized protein LOC114332399</fullName>
    </submittedName>
</protein>
<name>A0A6P7G127_DIAVI</name>
<evidence type="ECO:0000313" key="2">
    <source>
        <dbReference type="EnsemblMetazoa" id="XP_028138335.1"/>
    </source>
</evidence>
<keyword evidence="1" id="KW-0732">Signal</keyword>
<accession>A0A6P7G127</accession>
<dbReference type="KEGG" id="dvv:114333322"/>
<reference evidence="4" key="1">
    <citation type="submission" date="2025-04" db="UniProtKB">
        <authorList>
            <consortium name="RefSeq"/>
        </authorList>
    </citation>
    <scope>IDENTIFICATION</scope>
    <source>
        <tissue evidence="4">Whole insect</tissue>
    </source>
</reference>